<dbReference type="PANTHER" id="PTHR30024:SF48">
    <property type="entry name" value="ABC TRANSPORTER SUBSTRATE-BINDING PROTEIN"/>
    <property type="match status" value="1"/>
</dbReference>
<sequence length="323" mass="34998">MTRTLHYLLFLLAASTTAHAAEPLRIGALAFGTLNWELATIQDAGLDKANGIELETQTLASPQAGSVALLSNSVDLIVSDWIWVSRQRENGADFSFAPYSASHGVLIVPPASPIKDLSDLAGKRLGVAGGGLDKNWLLLRALYQEKYGQDLEKAATVVFGAPPLLNEQLQQGKLDALLDYWHYAAKLEGKGYRPLLNGQDLMHQLGIKAVLPSLGYVFRETLGTQRPAALKGFLAATQEAKRLLCESDPAWEKVKSLTQEEDPAALASLRRNYCAGQVRHWGADEQKAAETLYRLLKQAGGAEAAGQSETLAPGTFWPHAADR</sequence>
<reference evidence="4" key="1">
    <citation type="submission" date="2019-06" db="EMBL/GenBank/DDBJ databases">
        <title>Complete genome sequence of Methylogaea oryzae strain JCM16910.</title>
        <authorList>
            <person name="Asakawa S."/>
        </authorList>
    </citation>
    <scope>NUCLEOTIDE SEQUENCE</scope>
    <source>
        <strain evidence="4">E10</strain>
    </source>
</reference>
<name>A0A8D5ALM1_9GAMM</name>
<keyword evidence="5" id="KW-1185">Reference proteome</keyword>
<dbReference type="InterPro" id="IPR015168">
    <property type="entry name" value="SsuA/THI5"/>
</dbReference>
<dbReference type="EMBL" id="AP019782">
    <property type="protein sequence ID" value="BBL72271.1"/>
    <property type="molecule type" value="Genomic_DNA"/>
</dbReference>
<evidence type="ECO:0000313" key="5">
    <source>
        <dbReference type="Proteomes" id="UP000824988"/>
    </source>
</evidence>
<organism evidence="4 5">
    <name type="scientific">Methylogaea oryzae</name>
    <dbReference type="NCBI Taxonomy" id="1295382"/>
    <lineage>
        <taxon>Bacteria</taxon>
        <taxon>Pseudomonadati</taxon>
        <taxon>Pseudomonadota</taxon>
        <taxon>Gammaproteobacteria</taxon>
        <taxon>Methylococcales</taxon>
        <taxon>Methylococcaceae</taxon>
        <taxon>Methylogaea</taxon>
    </lineage>
</organism>
<proteinExistence type="predicted"/>
<feature type="chain" id="PRO_5034258786" evidence="2">
    <location>
        <begin position="21"/>
        <end position="323"/>
    </location>
</feature>
<keyword evidence="2" id="KW-0732">Signal</keyword>
<evidence type="ECO:0000313" key="4">
    <source>
        <dbReference type="EMBL" id="BBL72271.1"/>
    </source>
</evidence>
<dbReference type="PANTHER" id="PTHR30024">
    <property type="entry name" value="ALIPHATIC SULFONATES-BINDING PROTEIN-RELATED"/>
    <property type="match status" value="1"/>
</dbReference>
<evidence type="ECO:0000256" key="2">
    <source>
        <dbReference type="SAM" id="SignalP"/>
    </source>
</evidence>
<dbReference type="RefSeq" id="WP_221047459.1">
    <property type="nucleotide sequence ID" value="NZ_AP019782.1"/>
</dbReference>
<dbReference type="KEGG" id="moz:MoryE10_28770"/>
<gene>
    <name evidence="4" type="ORF">MoryE10_28770</name>
</gene>
<evidence type="ECO:0000256" key="1">
    <source>
        <dbReference type="SAM" id="MobiDB-lite"/>
    </source>
</evidence>
<dbReference type="Pfam" id="PF09084">
    <property type="entry name" value="NMT1"/>
    <property type="match status" value="1"/>
</dbReference>
<protein>
    <submittedName>
        <fullName evidence="4">ABC transporter substrate-binding protein</fullName>
    </submittedName>
</protein>
<evidence type="ECO:0000259" key="3">
    <source>
        <dbReference type="Pfam" id="PF09084"/>
    </source>
</evidence>
<feature type="signal peptide" evidence="2">
    <location>
        <begin position="1"/>
        <end position="20"/>
    </location>
</feature>
<dbReference type="Proteomes" id="UP000824988">
    <property type="component" value="Chromosome"/>
</dbReference>
<accession>A0A8D5ALM1</accession>
<feature type="domain" description="SsuA/THI5-like" evidence="3">
    <location>
        <begin position="48"/>
        <end position="240"/>
    </location>
</feature>
<dbReference type="AlphaFoldDB" id="A0A8D5ALM1"/>
<feature type="region of interest" description="Disordered" evidence="1">
    <location>
        <begin position="304"/>
        <end position="323"/>
    </location>
</feature>